<evidence type="ECO:0000256" key="2">
    <source>
        <dbReference type="ARBA" id="ARBA00022821"/>
    </source>
</evidence>
<dbReference type="CDD" id="cd12215">
    <property type="entry name" value="ChiC_BD"/>
    <property type="match status" value="2"/>
</dbReference>
<keyword evidence="2" id="KW-0611">Plant defense</keyword>
<proteinExistence type="predicted"/>
<dbReference type="InterPro" id="IPR003610">
    <property type="entry name" value="CBM5/12"/>
</dbReference>
<dbReference type="Pfam" id="PF02839">
    <property type="entry name" value="CBM_5_12"/>
    <property type="match status" value="1"/>
</dbReference>
<reference evidence="6 7" key="1">
    <citation type="submission" date="2020-11" db="EMBL/GenBank/DDBJ databases">
        <title>Complete and Circularized Genome Assembly of a human isolate of Vibrio navarrensis biotype pommerensis with MiSeq and MinION Sequence Data.</title>
        <authorList>
            <person name="Schwartz K."/>
            <person name="Borowiak M."/>
            <person name="Deneke C."/>
            <person name="Balau V."/>
            <person name="Metelmann C."/>
            <person name="Strauch E."/>
        </authorList>
    </citation>
    <scope>NUCLEOTIDE SEQUENCE [LARGE SCALE GENOMIC DNA]</scope>
    <source>
        <strain evidence="6 7">20-VB00237</strain>
    </source>
</reference>
<dbReference type="SMART" id="SM00495">
    <property type="entry name" value="ChtBD3"/>
    <property type="match status" value="2"/>
</dbReference>
<dbReference type="GO" id="GO:0030246">
    <property type="term" value="F:carbohydrate binding"/>
    <property type="evidence" value="ECO:0007669"/>
    <property type="project" value="InterPro"/>
</dbReference>
<feature type="compositionally biased region" description="Basic and acidic residues" evidence="4">
    <location>
        <begin position="1"/>
        <end position="10"/>
    </location>
</feature>
<dbReference type="PANTHER" id="PTHR22595">
    <property type="entry name" value="CHITINASE-RELATED"/>
    <property type="match status" value="1"/>
</dbReference>
<dbReference type="GO" id="GO:0016998">
    <property type="term" value="P:cell wall macromolecule catabolic process"/>
    <property type="evidence" value="ECO:0007669"/>
    <property type="project" value="InterPro"/>
</dbReference>
<dbReference type="InterPro" id="IPR036573">
    <property type="entry name" value="CBM_sf_5/12"/>
</dbReference>
<dbReference type="Pfam" id="PF22352">
    <property type="entry name" value="K319L-like_PKD"/>
    <property type="match status" value="1"/>
</dbReference>
<dbReference type="Gene3D" id="2.60.40.10">
    <property type="entry name" value="Immunoglobulins"/>
    <property type="match status" value="2"/>
</dbReference>
<dbReference type="InterPro" id="IPR023346">
    <property type="entry name" value="Lysozyme-like_dom_sf"/>
</dbReference>
<dbReference type="GO" id="GO:0006032">
    <property type="term" value="P:chitin catabolic process"/>
    <property type="evidence" value="ECO:0007669"/>
    <property type="project" value="InterPro"/>
</dbReference>
<dbReference type="SUPFAM" id="SSF51055">
    <property type="entry name" value="Carbohydrate binding domain"/>
    <property type="match status" value="2"/>
</dbReference>
<dbReference type="SUPFAM" id="SSF53955">
    <property type="entry name" value="Lysozyme-like"/>
    <property type="match status" value="1"/>
</dbReference>
<name>A0AAJ4LXE8_9VIBR</name>
<dbReference type="GO" id="GO:0004568">
    <property type="term" value="F:chitinase activity"/>
    <property type="evidence" value="ECO:0007669"/>
    <property type="project" value="InterPro"/>
</dbReference>
<sequence length="662" mass="72554">MESIQTRDNDTVEAISPNSVNNPENVKRIEAILSEEDWNYLFAERDPAYTYLNFLKAAGKYPALCGSYSDGRDSEAICRKTLATMFAHFTQETGGHNAYSEIPQWRQGLVYLREIGWTEEASGGYGVCDTNTWQGEAYPCGSNPDGTNKSYFGRGSKQLSYNYNYGPFSQSIYGNVEKLLNEPELVADTWLNLASAVFFYLYPQPPKPSMLHVIDGTWQPNEHDRASGLVPGFGVTTQIINGGVECGGSSEHAQSQNRIDYYREFANYLDVPIAPDEVLGCKGMKQFDEAGAGALNIFWEEDWNWDASTPDGRTYKCQLVAYQGPYSSFIEGDYTKCVEDKFGVDVYDDLGGNVPPTANAGADQTIDATNPLTIHLSADGSSDDHEIVSYQWRQIDSTGINLNITSPNTSNTDVAVPAISQDRIFTLELTVTDAQGASAKDSVNIVAKVQTENQPPVVTLMAPQQVDEGDTNVIVSANINDADDDVFDLQWSVSNEVEFTTAADGRSIQLNAPQVDYDTSVTATLQVIDSAQNEVTASTTLLILDVSGGGTGEGECAMTDPNASQYPAYNSTTVYTETSDPVSHQGLVYQAKWWVQGSEPSPSNEAWALLSDAELPWDVDIAYNGGEQVNYGDSRWEAQWWTQGEQPGYATVWQNIGPATCQ</sequence>
<evidence type="ECO:0000256" key="1">
    <source>
        <dbReference type="ARBA" id="ARBA00022801"/>
    </source>
</evidence>
<evidence type="ECO:0000313" key="6">
    <source>
        <dbReference type="EMBL" id="QPL56409.1"/>
    </source>
</evidence>
<dbReference type="InterPro" id="IPR013783">
    <property type="entry name" value="Ig-like_fold"/>
</dbReference>
<dbReference type="PANTHER" id="PTHR22595:SF79">
    <property type="entry name" value="CHITINASE 12"/>
    <property type="match status" value="1"/>
</dbReference>
<evidence type="ECO:0000259" key="5">
    <source>
        <dbReference type="SMART" id="SM00495"/>
    </source>
</evidence>
<protein>
    <submittedName>
        <fullName evidence="6">Chitinase</fullName>
    </submittedName>
</protein>
<keyword evidence="3" id="KW-1015">Disulfide bond</keyword>
<dbReference type="Pfam" id="PF00182">
    <property type="entry name" value="Glyco_hydro_19"/>
    <property type="match status" value="1"/>
</dbReference>
<evidence type="ECO:0000313" key="7">
    <source>
        <dbReference type="Proteomes" id="UP000594435"/>
    </source>
</evidence>
<dbReference type="Gene3D" id="1.10.530.10">
    <property type="match status" value="1"/>
</dbReference>
<dbReference type="Gene3D" id="3.30.20.10">
    <property type="entry name" value="Endochitinase, domain 2"/>
    <property type="match status" value="1"/>
</dbReference>
<gene>
    <name evidence="6" type="ORF">I3X05_17885</name>
</gene>
<evidence type="ECO:0000256" key="3">
    <source>
        <dbReference type="ARBA" id="ARBA00023157"/>
    </source>
</evidence>
<organism evidence="6 7">
    <name type="scientific">Vibrio navarrensis</name>
    <dbReference type="NCBI Taxonomy" id="29495"/>
    <lineage>
        <taxon>Bacteria</taxon>
        <taxon>Pseudomonadati</taxon>
        <taxon>Pseudomonadota</taxon>
        <taxon>Gammaproteobacteria</taxon>
        <taxon>Vibrionales</taxon>
        <taxon>Vibrionaceae</taxon>
        <taxon>Vibrio</taxon>
    </lineage>
</organism>
<dbReference type="AlphaFoldDB" id="A0AAJ4LXE8"/>
<accession>A0AAJ4LXE8</accession>
<dbReference type="EMBL" id="CP065218">
    <property type="protein sequence ID" value="QPL56409.1"/>
    <property type="molecule type" value="Genomic_DNA"/>
</dbReference>
<dbReference type="GO" id="GO:0005576">
    <property type="term" value="C:extracellular region"/>
    <property type="evidence" value="ECO:0007669"/>
    <property type="project" value="InterPro"/>
</dbReference>
<dbReference type="GO" id="GO:0005975">
    <property type="term" value="P:carbohydrate metabolic process"/>
    <property type="evidence" value="ECO:0007669"/>
    <property type="project" value="InterPro"/>
</dbReference>
<keyword evidence="1" id="KW-0378">Hydrolase</keyword>
<dbReference type="GO" id="GO:0006952">
    <property type="term" value="P:defense response"/>
    <property type="evidence" value="ECO:0007669"/>
    <property type="project" value="UniProtKB-KW"/>
</dbReference>
<dbReference type="Proteomes" id="UP000594435">
    <property type="component" value="Chromosome 2"/>
</dbReference>
<feature type="domain" description="Chitin-binding type-3" evidence="5">
    <location>
        <begin position="614"/>
        <end position="656"/>
    </location>
</feature>
<dbReference type="InterPro" id="IPR000726">
    <property type="entry name" value="Glyco_hydro_19_cat"/>
</dbReference>
<evidence type="ECO:0000256" key="4">
    <source>
        <dbReference type="SAM" id="MobiDB-lite"/>
    </source>
</evidence>
<feature type="domain" description="Chitin-binding type-3" evidence="5">
    <location>
        <begin position="566"/>
        <end position="610"/>
    </location>
</feature>
<dbReference type="CDD" id="cd00325">
    <property type="entry name" value="chitinase_GH19"/>
    <property type="match status" value="1"/>
</dbReference>
<feature type="region of interest" description="Disordered" evidence="4">
    <location>
        <begin position="1"/>
        <end position="20"/>
    </location>
</feature>
<dbReference type="Gene3D" id="2.10.10.20">
    <property type="entry name" value="Carbohydrate-binding module superfamily 5/12"/>
    <property type="match status" value="2"/>
</dbReference>
<dbReference type="SUPFAM" id="SSF49299">
    <property type="entry name" value="PKD domain"/>
    <property type="match status" value="1"/>
</dbReference>
<dbReference type="InterPro" id="IPR035986">
    <property type="entry name" value="PKD_dom_sf"/>
</dbReference>